<dbReference type="AlphaFoldDB" id="A0A1E1W552"/>
<reference evidence="1" key="1">
    <citation type="submission" date="2015-09" db="EMBL/GenBank/DDBJ databases">
        <title>De novo assembly of Pectinophora gossypiella (Pink Bollworm) gut transcriptome.</title>
        <authorList>
            <person name="Tassone E.E."/>
        </authorList>
    </citation>
    <scope>NUCLEOTIDE SEQUENCE</scope>
</reference>
<dbReference type="EMBL" id="GDQN01008985">
    <property type="protein sequence ID" value="JAT82069.1"/>
    <property type="molecule type" value="Transcribed_RNA"/>
</dbReference>
<protein>
    <submittedName>
        <fullName evidence="1">Uncharacterized protein</fullName>
    </submittedName>
</protein>
<organism evidence="1">
    <name type="scientific">Pectinophora gossypiella</name>
    <name type="common">Cotton pink bollworm</name>
    <name type="synonym">Depressaria gossypiella</name>
    <dbReference type="NCBI Taxonomy" id="13191"/>
    <lineage>
        <taxon>Eukaryota</taxon>
        <taxon>Metazoa</taxon>
        <taxon>Ecdysozoa</taxon>
        <taxon>Arthropoda</taxon>
        <taxon>Hexapoda</taxon>
        <taxon>Insecta</taxon>
        <taxon>Pterygota</taxon>
        <taxon>Neoptera</taxon>
        <taxon>Endopterygota</taxon>
        <taxon>Lepidoptera</taxon>
        <taxon>Glossata</taxon>
        <taxon>Ditrysia</taxon>
        <taxon>Gelechioidea</taxon>
        <taxon>Gelechiidae</taxon>
        <taxon>Apatetrinae</taxon>
        <taxon>Pectinophora</taxon>
    </lineage>
</organism>
<sequence>MTFSIDLLIIETAIALSEHQKTAVIIGEDIDLLVILIGRTQSHQQEIFFKKVGKGNVKTQIYSSKSFDQYPRTKKHILFLHAFSGCDTTSALFKKGKKTVTRALEKIPNLDKLVEVFQQENCPVQTLFENGVRILLALYNESI</sequence>
<gene>
    <name evidence="1" type="ORF">g.11071</name>
</gene>
<proteinExistence type="predicted"/>
<name>A0A1E1W552_PECGO</name>
<accession>A0A1E1W552</accession>
<evidence type="ECO:0000313" key="1">
    <source>
        <dbReference type="EMBL" id="JAT82069.1"/>
    </source>
</evidence>